<dbReference type="Pfam" id="PF07394">
    <property type="entry name" value="DUF1501"/>
    <property type="match status" value="1"/>
</dbReference>
<dbReference type="EMBL" id="CP155447">
    <property type="protein sequence ID" value="XBH02563.1"/>
    <property type="molecule type" value="Genomic_DNA"/>
</dbReference>
<protein>
    <submittedName>
        <fullName evidence="1">DUF1501 domain-containing protein</fullName>
    </submittedName>
</protein>
<organism evidence="1">
    <name type="scientific">Singulisphaera sp. Ch08</name>
    <dbReference type="NCBI Taxonomy" id="3120278"/>
    <lineage>
        <taxon>Bacteria</taxon>
        <taxon>Pseudomonadati</taxon>
        <taxon>Planctomycetota</taxon>
        <taxon>Planctomycetia</taxon>
        <taxon>Isosphaerales</taxon>
        <taxon>Isosphaeraceae</taxon>
        <taxon>Singulisphaera</taxon>
    </lineage>
</organism>
<reference evidence="1" key="1">
    <citation type="submission" date="2024-05" db="EMBL/GenBank/DDBJ databases">
        <title>Planctomycetes of the genus Singulisphaera possess chitinolytic capabilities.</title>
        <authorList>
            <person name="Ivanova A."/>
        </authorList>
    </citation>
    <scope>NUCLEOTIDE SEQUENCE</scope>
    <source>
        <strain evidence="1">Ch08T</strain>
    </source>
</reference>
<name>A0AAU7CBT8_9BACT</name>
<dbReference type="RefSeq" id="WP_406695305.1">
    <property type="nucleotide sequence ID" value="NZ_CP155447.1"/>
</dbReference>
<gene>
    <name evidence="1" type="ORF">V5E97_30185</name>
</gene>
<dbReference type="InterPro" id="IPR006311">
    <property type="entry name" value="TAT_signal"/>
</dbReference>
<dbReference type="InterPro" id="IPR017850">
    <property type="entry name" value="Alkaline_phosphatase_core_sf"/>
</dbReference>
<dbReference type="PROSITE" id="PS51318">
    <property type="entry name" value="TAT"/>
    <property type="match status" value="1"/>
</dbReference>
<dbReference type="PANTHER" id="PTHR43737">
    <property type="entry name" value="BLL7424 PROTEIN"/>
    <property type="match status" value="1"/>
</dbReference>
<dbReference type="SUPFAM" id="SSF53649">
    <property type="entry name" value="Alkaline phosphatase-like"/>
    <property type="match status" value="1"/>
</dbReference>
<sequence>MNIRMGRRHFLRQAASLTALTATVPTFVDKTAAAFAGKVAPIPGLNDDRVLVVVQLAGGNDGLNTLVPHGDDAYYKARPKLAVEAKKVLKIDNHLGFHPELAELKSMLDDGELAVVQNVGYPNPDRSHFRSSEIWETASPAGKAWTTGWLGRYFDSECAGVQSPILGLQLGERPAQSFANPRPRAVTLANPAILDLPSKGIAGHGLKRLNEVEPTGIEALDFVQRTANDTLSLSNRLKDALSERHSAVTYPPFEFSQSLRTIAQLITAELPTRVYYVTLAGFDTHASQFNRHAALLQELSQGLTTFHRDLKARGHLDRTLVITFSEFGRRVAENKSAGTDHGTANIMFLTGGGIAPGLHGSRPDLTGLDDSGDLTHKIDFRSVYATILDQWFGADPSKILEGQFEPTPVLRATHSLKPTT</sequence>
<dbReference type="InterPro" id="IPR010869">
    <property type="entry name" value="DUF1501"/>
</dbReference>
<evidence type="ECO:0000313" key="1">
    <source>
        <dbReference type="EMBL" id="XBH02563.1"/>
    </source>
</evidence>
<dbReference type="AlphaFoldDB" id="A0AAU7CBT8"/>
<dbReference type="PANTHER" id="PTHR43737:SF1">
    <property type="entry name" value="DUF1501 DOMAIN-CONTAINING PROTEIN"/>
    <property type="match status" value="1"/>
</dbReference>
<accession>A0AAU7CBT8</accession>
<proteinExistence type="predicted"/>